<proteinExistence type="predicted"/>
<evidence type="ECO:0000313" key="3">
    <source>
        <dbReference type="EMBL" id="CAD9602751.1"/>
    </source>
</evidence>
<sequence>MQSTLIFMMMTPSWKVFIAIGIAISIRPLVTTLIWLKHAPADDFIGKIPLLSTEDLMTHVKGKNALLIGGTRGVGMGTALALYRAGAHVTIVGRSDHSGAKAIASIQQLSPSTPTSTPGTINFVQGDIGTICTTMKLIEQLSASPKSYDFAVVSAATFPDWTKPLQNDDGLDKSFAIAVVGRFLVYRNAHLFMNRHARIVNVLAAGEKLPIDLFDREIASGERDVTGLFEAMITFAIGNEIMMDGLYTHDDHFASKDYFTMVSTHPGLLKTDLHRGQGFLFDMLETAMVSIAGTTEEEVGVLQSSILVSKQVHLNGLSFVDSFGYGRVHDIKTKSFIEENSSWLWKMLSKLEKSSAKCIAV</sequence>
<organism evidence="3">
    <name type="scientific">Skeletonema marinoi</name>
    <dbReference type="NCBI Taxonomy" id="267567"/>
    <lineage>
        <taxon>Eukaryota</taxon>
        <taxon>Sar</taxon>
        <taxon>Stramenopiles</taxon>
        <taxon>Ochrophyta</taxon>
        <taxon>Bacillariophyta</taxon>
        <taxon>Coscinodiscophyceae</taxon>
        <taxon>Thalassiosirophycidae</taxon>
        <taxon>Thalassiosirales</taxon>
        <taxon>Skeletonemataceae</taxon>
        <taxon>Skeletonema</taxon>
        <taxon>Skeletonema marinoi-dohrnii complex</taxon>
    </lineage>
</organism>
<evidence type="ECO:0000256" key="2">
    <source>
        <dbReference type="SAM" id="Phobius"/>
    </source>
</evidence>
<dbReference type="Pfam" id="PF00106">
    <property type="entry name" value="adh_short"/>
    <property type="match status" value="1"/>
</dbReference>
<dbReference type="GO" id="GO:0016491">
    <property type="term" value="F:oxidoreductase activity"/>
    <property type="evidence" value="ECO:0007669"/>
    <property type="project" value="UniProtKB-KW"/>
</dbReference>
<protein>
    <recommendedName>
        <fullName evidence="4">NAD(P)-binding protein</fullName>
    </recommendedName>
</protein>
<dbReference type="PANTHER" id="PTHR47534:SF3">
    <property type="entry name" value="ALCOHOL DEHYDROGENASE-LIKE C-TERMINAL DOMAIN-CONTAINING PROTEIN"/>
    <property type="match status" value="1"/>
</dbReference>
<keyword evidence="2" id="KW-0472">Membrane</keyword>
<keyword evidence="2" id="KW-0812">Transmembrane</keyword>
<evidence type="ECO:0000256" key="1">
    <source>
        <dbReference type="ARBA" id="ARBA00023002"/>
    </source>
</evidence>
<accession>A0A7S2PJ72</accession>
<name>A0A7S2PJ72_9STRA</name>
<dbReference type="EMBL" id="HBGZ01015318">
    <property type="protein sequence ID" value="CAD9602751.1"/>
    <property type="molecule type" value="Transcribed_RNA"/>
</dbReference>
<dbReference type="AlphaFoldDB" id="A0A7S2PJ72"/>
<evidence type="ECO:0008006" key="4">
    <source>
        <dbReference type="Google" id="ProtNLM"/>
    </source>
</evidence>
<dbReference type="PANTHER" id="PTHR47534">
    <property type="entry name" value="YALI0E05731P"/>
    <property type="match status" value="1"/>
</dbReference>
<dbReference type="InterPro" id="IPR036291">
    <property type="entry name" value="NAD(P)-bd_dom_sf"/>
</dbReference>
<dbReference type="InterPro" id="IPR052228">
    <property type="entry name" value="Sec_Metab_Biosynth_Oxidored"/>
</dbReference>
<dbReference type="SUPFAM" id="SSF51735">
    <property type="entry name" value="NAD(P)-binding Rossmann-fold domains"/>
    <property type="match status" value="1"/>
</dbReference>
<dbReference type="Gene3D" id="3.40.50.720">
    <property type="entry name" value="NAD(P)-binding Rossmann-like Domain"/>
    <property type="match status" value="1"/>
</dbReference>
<keyword evidence="2" id="KW-1133">Transmembrane helix</keyword>
<feature type="transmembrane region" description="Helical" evidence="2">
    <location>
        <begin position="16"/>
        <end position="36"/>
    </location>
</feature>
<dbReference type="InterPro" id="IPR002347">
    <property type="entry name" value="SDR_fam"/>
</dbReference>
<reference evidence="3" key="1">
    <citation type="submission" date="2021-01" db="EMBL/GenBank/DDBJ databases">
        <authorList>
            <person name="Corre E."/>
            <person name="Pelletier E."/>
            <person name="Niang G."/>
            <person name="Scheremetjew M."/>
            <person name="Finn R."/>
            <person name="Kale V."/>
            <person name="Holt S."/>
            <person name="Cochrane G."/>
            <person name="Meng A."/>
            <person name="Brown T."/>
            <person name="Cohen L."/>
        </authorList>
    </citation>
    <scope>NUCLEOTIDE SEQUENCE</scope>
    <source>
        <strain evidence="3">SM1012Den-03</strain>
    </source>
</reference>
<gene>
    <name evidence="3" type="ORF">SMAR0320_LOCUS10926</name>
</gene>
<keyword evidence="1" id="KW-0560">Oxidoreductase</keyword>